<proteinExistence type="predicted"/>
<dbReference type="EMBL" id="CP000828">
    <property type="protein sequence ID" value="ABW26573.1"/>
    <property type="molecule type" value="Genomic_DNA"/>
</dbReference>
<sequence length="96" mass="10662">MANVEAVQAILRRWDPMDLAPGEFAPADEYDSYAPQIVSLVAQGCSVEQIFDHLQRLRSGMVCMRENPKHDKEIAGEIIATLRGDLGMDFNPSVSQ</sequence>
<accession>B0C938</accession>
<dbReference type="AlphaFoldDB" id="B0C938"/>
<reference evidence="1 2" key="1">
    <citation type="journal article" date="2008" name="Proc. Natl. Acad. Sci. U.S.A.">
        <title>Niche adaptation and genome expansion in the chlorophyll d-producing cyanobacterium Acaryochloris marina.</title>
        <authorList>
            <person name="Swingley W.D."/>
            <person name="Chen M."/>
            <person name="Cheung P.C."/>
            <person name="Conrad A.L."/>
            <person name="Dejesa L.C."/>
            <person name="Hao J."/>
            <person name="Honchak B.M."/>
            <person name="Karbach L.E."/>
            <person name="Kurdoglu A."/>
            <person name="Lahiri S."/>
            <person name="Mastrian S.D."/>
            <person name="Miyashita H."/>
            <person name="Page L."/>
            <person name="Ramakrishna P."/>
            <person name="Satoh S."/>
            <person name="Sattley W.M."/>
            <person name="Shimada Y."/>
            <person name="Taylor H.L."/>
            <person name="Tomo T."/>
            <person name="Tsuchiya T."/>
            <person name="Wang Z.T."/>
            <person name="Raymond J."/>
            <person name="Mimuro M."/>
            <person name="Blankenship R.E."/>
            <person name="Touchman J.W."/>
        </authorList>
    </citation>
    <scope>NUCLEOTIDE SEQUENCE [LARGE SCALE GENOMIC DNA]</scope>
    <source>
        <strain evidence="2">MBIC 11017</strain>
    </source>
</reference>
<dbReference type="KEGG" id="amr:AM1_1549"/>
<evidence type="ECO:0008006" key="3">
    <source>
        <dbReference type="Google" id="ProtNLM"/>
    </source>
</evidence>
<organism evidence="1 2">
    <name type="scientific">Acaryochloris marina (strain MBIC 11017)</name>
    <dbReference type="NCBI Taxonomy" id="329726"/>
    <lineage>
        <taxon>Bacteria</taxon>
        <taxon>Bacillati</taxon>
        <taxon>Cyanobacteriota</taxon>
        <taxon>Cyanophyceae</taxon>
        <taxon>Acaryochloridales</taxon>
        <taxon>Acaryochloridaceae</taxon>
        <taxon>Acaryochloris</taxon>
    </lineage>
</organism>
<protein>
    <recommendedName>
        <fullName evidence="3">DUF1871 domain-containing protein</fullName>
    </recommendedName>
</protein>
<dbReference type="RefSeq" id="WP_012162097.1">
    <property type="nucleotide sequence ID" value="NC_009925.1"/>
</dbReference>
<dbReference type="InterPro" id="IPR023162">
    <property type="entry name" value="Apc36109-like_dom_sf"/>
</dbReference>
<dbReference type="eggNOG" id="ENOG5033HN4">
    <property type="taxonomic scope" value="Bacteria"/>
</dbReference>
<name>B0C938_ACAM1</name>
<dbReference type="OrthoDB" id="287764at2"/>
<keyword evidence="2" id="KW-1185">Reference proteome</keyword>
<dbReference type="Gene3D" id="1.10.340.20">
    <property type="entry name" value="Apc36109-like domain"/>
    <property type="match status" value="1"/>
</dbReference>
<evidence type="ECO:0000313" key="1">
    <source>
        <dbReference type="EMBL" id="ABW26573.1"/>
    </source>
</evidence>
<dbReference type="Proteomes" id="UP000000268">
    <property type="component" value="Chromosome"/>
</dbReference>
<dbReference type="HOGENOM" id="CLU_2353380_0_0_3"/>
<evidence type="ECO:0000313" key="2">
    <source>
        <dbReference type="Proteomes" id="UP000000268"/>
    </source>
</evidence>
<gene>
    <name evidence="1" type="ordered locus">AM1_1549</name>
</gene>